<comment type="caution">
    <text evidence="2">The sequence shown here is derived from an EMBL/GenBank/DDBJ whole genome shotgun (WGS) entry which is preliminary data.</text>
</comment>
<name>A0AAV7VRX7_PLEWA</name>
<proteinExistence type="predicted"/>
<evidence type="ECO:0000313" key="3">
    <source>
        <dbReference type="Proteomes" id="UP001066276"/>
    </source>
</evidence>
<evidence type="ECO:0000256" key="1">
    <source>
        <dbReference type="SAM" id="MobiDB-lite"/>
    </source>
</evidence>
<feature type="region of interest" description="Disordered" evidence="1">
    <location>
        <begin position="1"/>
        <end position="144"/>
    </location>
</feature>
<feature type="compositionally biased region" description="Basic and acidic residues" evidence="1">
    <location>
        <begin position="61"/>
        <end position="88"/>
    </location>
</feature>
<sequence length="144" mass="15396">MASGPQYPRGTCGSGLPVPEVLLPSSNEERLPGEGGIWKSLIRASGRRGGGEEENEEDDWETRPEEKEDHGKCLKNSDEPSESRDLHSKTPTPQVAHDDGSVFSEAGTGGPGGSSTENPTMLWGERGLGRYGSARREADIPVAH</sequence>
<protein>
    <submittedName>
        <fullName evidence="2">Uncharacterized protein</fullName>
    </submittedName>
</protein>
<accession>A0AAV7VRX7</accession>
<organism evidence="2 3">
    <name type="scientific">Pleurodeles waltl</name>
    <name type="common">Iberian ribbed newt</name>
    <dbReference type="NCBI Taxonomy" id="8319"/>
    <lineage>
        <taxon>Eukaryota</taxon>
        <taxon>Metazoa</taxon>
        <taxon>Chordata</taxon>
        <taxon>Craniata</taxon>
        <taxon>Vertebrata</taxon>
        <taxon>Euteleostomi</taxon>
        <taxon>Amphibia</taxon>
        <taxon>Batrachia</taxon>
        <taxon>Caudata</taxon>
        <taxon>Salamandroidea</taxon>
        <taxon>Salamandridae</taxon>
        <taxon>Pleurodelinae</taxon>
        <taxon>Pleurodeles</taxon>
    </lineage>
</organism>
<gene>
    <name evidence="2" type="ORF">NDU88_007356</name>
</gene>
<dbReference type="Proteomes" id="UP001066276">
    <property type="component" value="Chromosome 2_1"/>
</dbReference>
<dbReference type="AlphaFoldDB" id="A0AAV7VRX7"/>
<evidence type="ECO:0000313" key="2">
    <source>
        <dbReference type="EMBL" id="KAJ1203571.1"/>
    </source>
</evidence>
<dbReference type="EMBL" id="JANPWB010000003">
    <property type="protein sequence ID" value="KAJ1203571.1"/>
    <property type="molecule type" value="Genomic_DNA"/>
</dbReference>
<feature type="compositionally biased region" description="Basic and acidic residues" evidence="1">
    <location>
        <begin position="134"/>
        <end position="144"/>
    </location>
</feature>
<reference evidence="2" key="1">
    <citation type="journal article" date="2022" name="bioRxiv">
        <title>Sequencing and chromosome-scale assembly of the giantPleurodeles waltlgenome.</title>
        <authorList>
            <person name="Brown T."/>
            <person name="Elewa A."/>
            <person name="Iarovenko S."/>
            <person name="Subramanian E."/>
            <person name="Araus A.J."/>
            <person name="Petzold A."/>
            <person name="Susuki M."/>
            <person name="Suzuki K.-i.T."/>
            <person name="Hayashi T."/>
            <person name="Toyoda A."/>
            <person name="Oliveira C."/>
            <person name="Osipova E."/>
            <person name="Leigh N.D."/>
            <person name="Simon A."/>
            <person name="Yun M.H."/>
        </authorList>
    </citation>
    <scope>NUCLEOTIDE SEQUENCE</scope>
    <source>
        <strain evidence="2">20211129_DDA</strain>
        <tissue evidence="2">Liver</tissue>
    </source>
</reference>
<keyword evidence="3" id="KW-1185">Reference proteome</keyword>